<reference evidence="1 2" key="1">
    <citation type="submission" date="2023-05" db="EMBL/GenBank/DDBJ databases">
        <title>B98-5 Cell Line De Novo Hybrid Assembly: An Optical Mapping Approach.</title>
        <authorList>
            <person name="Kananen K."/>
            <person name="Auerbach J.A."/>
            <person name="Kautto E."/>
            <person name="Blachly J.S."/>
        </authorList>
    </citation>
    <scope>NUCLEOTIDE SEQUENCE [LARGE SCALE GENOMIC DNA]</scope>
    <source>
        <strain evidence="1">B95-8</strain>
        <tissue evidence="1">Cell line</tissue>
    </source>
</reference>
<dbReference type="Proteomes" id="UP001266305">
    <property type="component" value="Unassembled WGS sequence"/>
</dbReference>
<comment type="caution">
    <text evidence="1">The sequence shown here is derived from an EMBL/GenBank/DDBJ whole genome shotgun (WGS) entry which is preliminary data.</text>
</comment>
<evidence type="ECO:0000313" key="1">
    <source>
        <dbReference type="EMBL" id="KAK2108392.1"/>
    </source>
</evidence>
<gene>
    <name evidence="1" type="ORF">P7K49_013557</name>
</gene>
<dbReference type="EMBL" id="JASSZA010000006">
    <property type="protein sequence ID" value="KAK2108392.1"/>
    <property type="molecule type" value="Genomic_DNA"/>
</dbReference>
<protein>
    <submittedName>
        <fullName evidence="1">Uncharacterized protein</fullName>
    </submittedName>
</protein>
<proteinExistence type="predicted"/>
<organism evidence="1 2">
    <name type="scientific">Saguinus oedipus</name>
    <name type="common">Cotton-top tamarin</name>
    <name type="synonym">Oedipomidas oedipus</name>
    <dbReference type="NCBI Taxonomy" id="9490"/>
    <lineage>
        <taxon>Eukaryota</taxon>
        <taxon>Metazoa</taxon>
        <taxon>Chordata</taxon>
        <taxon>Craniata</taxon>
        <taxon>Vertebrata</taxon>
        <taxon>Euteleostomi</taxon>
        <taxon>Mammalia</taxon>
        <taxon>Eutheria</taxon>
        <taxon>Euarchontoglires</taxon>
        <taxon>Primates</taxon>
        <taxon>Haplorrhini</taxon>
        <taxon>Platyrrhini</taxon>
        <taxon>Cebidae</taxon>
        <taxon>Callitrichinae</taxon>
        <taxon>Saguinus</taxon>
    </lineage>
</organism>
<keyword evidence="2" id="KW-1185">Reference proteome</keyword>
<accession>A0ABQ9VG97</accession>
<name>A0ABQ9VG97_SAGOE</name>
<evidence type="ECO:0000313" key="2">
    <source>
        <dbReference type="Proteomes" id="UP001266305"/>
    </source>
</evidence>
<sequence>MSSLSLFSRPAVAYRDPCVWFVDPISSSALIGFLTLHSRDPCAPFWFHASKMLPNI</sequence>